<reference evidence="2" key="1">
    <citation type="submission" date="2019-03" db="EMBL/GenBank/DDBJ databases">
        <authorList>
            <person name="Danneels B."/>
        </authorList>
    </citation>
    <scope>NUCLEOTIDE SEQUENCE</scope>
</reference>
<dbReference type="Pfam" id="PF22755">
    <property type="entry name" value="E217_gp28"/>
    <property type="match status" value="1"/>
</dbReference>
<organism evidence="2">
    <name type="scientific">plant metagenome</name>
    <dbReference type="NCBI Taxonomy" id="1297885"/>
    <lineage>
        <taxon>unclassified sequences</taxon>
        <taxon>metagenomes</taxon>
        <taxon>organismal metagenomes</taxon>
    </lineage>
</organism>
<sequence length="122" mass="13585">MIPGINLLALAGGVIAMQTAQWRRFKSRAQNGRGLWVNEFDPDVPIRGSWQPVGESTIRDLGLDTSKRYFNLYTSNPIDNVQRGEAPDQIVYGGRLHDVVGHSDWYAQDGWRGIMCVDVGPA</sequence>
<dbReference type="InterPro" id="IPR054441">
    <property type="entry name" value="Gp28-like"/>
</dbReference>
<dbReference type="AlphaFoldDB" id="A0A484QQQ4"/>
<evidence type="ECO:0000313" key="2">
    <source>
        <dbReference type="EMBL" id="VFR39279.1"/>
    </source>
</evidence>
<evidence type="ECO:0000313" key="1">
    <source>
        <dbReference type="EMBL" id="VFR32551.1"/>
    </source>
</evidence>
<protein>
    <submittedName>
        <fullName evidence="2">Phage protein</fullName>
    </submittedName>
</protein>
<gene>
    <name evidence="1" type="ORF">BER1_1126</name>
    <name evidence="2" type="ORF">BER2_4580</name>
</gene>
<dbReference type="EMBL" id="CAADIE010000001">
    <property type="protein sequence ID" value="VFR32551.1"/>
    <property type="molecule type" value="Genomic_DNA"/>
</dbReference>
<name>A0A484QQQ4_9ZZZZ</name>
<proteinExistence type="predicted"/>
<dbReference type="EMBL" id="CAADIH010000009">
    <property type="protein sequence ID" value="VFR39279.1"/>
    <property type="molecule type" value="Genomic_DNA"/>
</dbReference>
<accession>A0A484QQQ4</accession>